<reference evidence="2 3" key="1">
    <citation type="submission" date="2018-10" db="EMBL/GenBank/DDBJ databases">
        <title>Draft genome sequence of Weissella viridescens UCO-SMC3.</title>
        <authorList>
            <person name="Garcia-Cancino A."/>
            <person name="Espinoza-Monje M."/>
            <person name="Albarracin L."/>
            <person name="Garcia-Castillo V."/>
            <person name="Campos-Martin J."/>
            <person name="Nakano Y."/>
            <person name="Guitierrez-Zamorano C."/>
            <person name="Ikeda-Ohtsubo W."/>
            <person name="Morita H."/>
            <person name="Kitazawa H."/>
            <person name="Villena J."/>
        </authorList>
    </citation>
    <scope>NUCLEOTIDE SEQUENCE [LARGE SCALE GENOMIC DNA]</scope>
    <source>
        <strain evidence="2 3">UCO-SMC3</strain>
    </source>
</reference>
<evidence type="ECO:0000313" key="2">
    <source>
        <dbReference type="EMBL" id="RRG17407.1"/>
    </source>
</evidence>
<feature type="transmembrane region" description="Helical" evidence="1">
    <location>
        <begin position="21"/>
        <end position="43"/>
    </location>
</feature>
<comment type="caution">
    <text evidence="2">The sequence shown here is derived from an EMBL/GenBank/DDBJ whole genome shotgun (WGS) entry which is preliminary data.</text>
</comment>
<accession>A0A3P2R9G8</accession>
<keyword evidence="1" id="KW-0472">Membrane</keyword>
<dbReference type="Proteomes" id="UP000275836">
    <property type="component" value="Unassembled WGS sequence"/>
</dbReference>
<organism evidence="2 3">
    <name type="scientific">Weissella viridescens</name>
    <name type="common">Lactobacillus viridescens</name>
    <dbReference type="NCBI Taxonomy" id="1629"/>
    <lineage>
        <taxon>Bacteria</taxon>
        <taxon>Bacillati</taxon>
        <taxon>Bacillota</taxon>
        <taxon>Bacilli</taxon>
        <taxon>Lactobacillales</taxon>
        <taxon>Lactobacillaceae</taxon>
        <taxon>Weissella</taxon>
    </lineage>
</organism>
<keyword evidence="1" id="KW-1133">Transmembrane helix</keyword>
<feature type="transmembrane region" description="Helical" evidence="1">
    <location>
        <begin position="49"/>
        <end position="69"/>
    </location>
</feature>
<evidence type="ECO:0000313" key="3">
    <source>
        <dbReference type="Proteomes" id="UP000275836"/>
    </source>
</evidence>
<protein>
    <submittedName>
        <fullName evidence="2">Uncharacterized protein</fullName>
    </submittedName>
</protein>
<name>A0A3P2R9G8_WEIVI</name>
<keyword evidence="1" id="KW-0812">Transmembrane</keyword>
<dbReference type="EMBL" id="RHGY01000011">
    <property type="protein sequence ID" value="RRG17407.1"/>
    <property type="molecule type" value="Genomic_DNA"/>
</dbReference>
<proteinExistence type="predicted"/>
<sequence length="79" mass="9126">MGNTISQEVEMFKKLTNSQCYHIAFALSALFFTLLIILVALFLGFQSEWMKLIAYFVLFILGMVMSGCIKRLNPNRRDQ</sequence>
<gene>
    <name evidence="2" type="ORF">D3P96_07960</name>
</gene>
<dbReference type="AlphaFoldDB" id="A0A3P2R9G8"/>
<evidence type="ECO:0000256" key="1">
    <source>
        <dbReference type="SAM" id="Phobius"/>
    </source>
</evidence>